<dbReference type="Pfam" id="PF22725">
    <property type="entry name" value="GFO_IDH_MocA_C3"/>
    <property type="match status" value="1"/>
</dbReference>
<dbReference type="SUPFAM" id="SSF51735">
    <property type="entry name" value="NAD(P)-binding Rossmann-fold domains"/>
    <property type="match status" value="1"/>
</dbReference>
<dbReference type="InterPro" id="IPR000683">
    <property type="entry name" value="Gfo/Idh/MocA-like_OxRdtase_N"/>
</dbReference>
<dbReference type="InterPro" id="IPR004104">
    <property type="entry name" value="Gfo/Idh/MocA-like_OxRdtase_C"/>
</dbReference>
<protein>
    <submittedName>
        <fullName evidence="5">Predicted dehydrogenase</fullName>
    </submittedName>
</protein>
<dbReference type="InterPro" id="IPR051450">
    <property type="entry name" value="Gfo/Idh/MocA_Oxidoreductases"/>
</dbReference>
<organism evidence="5 6">
    <name type="scientific">Nakamurella panacisegetis</name>
    <dbReference type="NCBI Taxonomy" id="1090615"/>
    <lineage>
        <taxon>Bacteria</taxon>
        <taxon>Bacillati</taxon>
        <taxon>Actinomycetota</taxon>
        <taxon>Actinomycetes</taxon>
        <taxon>Nakamurellales</taxon>
        <taxon>Nakamurellaceae</taxon>
        <taxon>Nakamurella</taxon>
    </lineage>
</organism>
<dbReference type="EMBL" id="LT629710">
    <property type="protein sequence ID" value="SDP20310.1"/>
    <property type="molecule type" value="Genomic_DNA"/>
</dbReference>
<evidence type="ECO:0000313" key="6">
    <source>
        <dbReference type="Proteomes" id="UP000198741"/>
    </source>
</evidence>
<evidence type="ECO:0000259" key="2">
    <source>
        <dbReference type="Pfam" id="PF01408"/>
    </source>
</evidence>
<reference evidence="5 6" key="1">
    <citation type="submission" date="2016-10" db="EMBL/GenBank/DDBJ databases">
        <authorList>
            <person name="de Groot N.N."/>
        </authorList>
    </citation>
    <scope>NUCLEOTIDE SEQUENCE [LARGE SCALE GENOMIC DNA]</scope>
    <source>
        <strain evidence="6">P4-7,KCTC 19426,CECT 7604</strain>
    </source>
</reference>
<comment type="similarity">
    <text evidence="1">Belongs to the Gfo/Idh/MocA family.</text>
</comment>
<dbReference type="PANTHER" id="PTHR43377:SF1">
    <property type="entry name" value="BILIVERDIN REDUCTASE A"/>
    <property type="match status" value="1"/>
</dbReference>
<evidence type="ECO:0000259" key="3">
    <source>
        <dbReference type="Pfam" id="PF02894"/>
    </source>
</evidence>
<evidence type="ECO:0000256" key="1">
    <source>
        <dbReference type="ARBA" id="ARBA00010928"/>
    </source>
</evidence>
<dbReference type="PANTHER" id="PTHR43377">
    <property type="entry name" value="BILIVERDIN REDUCTASE A"/>
    <property type="match status" value="1"/>
</dbReference>
<feature type="domain" description="GFO/IDH/MocA-like oxidoreductase" evidence="4">
    <location>
        <begin position="138"/>
        <end position="260"/>
    </location>
</feature>
<evidence type="ECO:0000313" key="5">
    <source>
        <dbReference type="EMBL" id="SDP20310.1"/>
    </source>
</evidence>
<dbReference type="RefSeq" id="WP_090477510.1">
    <property type="nucleotide sequence ID" value="NZ_LT629710.1"/>
</dbReference>
<sequence length="344" mass="36308">MTPLRVGLMSLAHVHAAGYARLLRQWPGVELLVADPDAGSAPAEERRGRDLAAELGVPIVDSYEELFAWGPAAVVVCAETSRHRPLVELAASHGVSVLCEKPLATTPVDARAMIEACARAGVALMTAYPVRFHPAWIALREAVATGALGKIVLATGTNNGQAPIDSRRWFVDPELAGGGALMDHTVHLADLLDDVLGSQAVEVYACANRIIHGDSVPVETGGLVLVTYANGTVASIDCSWSAPRSFPAWGGLTLTLDGERSSAGFDAFAERFDLFDDRAAGLAWVDFGPDLDALMLEEFLSAVRSGRPAQPDGEVGYRTLEIVAAAQESVRTGRPVALPPAGRT</sequence>
<dbReference type="Pfam" id="PF01408">
    <property type="entry name" value="GFO_IDH_MocA"/>
    <property type="match status" value="1"/>
</dbReference>
<feature type="domain" description="Gfo/Idh/MocA-like oxidoreductase N-terminal" evidence="2">
    <location>
        <begin position="45"/>
        <end position="127"/>
    </location>
</feature>
<dbReference type="Proteomes" id="UP000198741">
    <property type="component" value="Chromosome I"/>
</dbReference>
<dbReference type="AlphaFoldDB" id="A0A1H0QSZ2"/>
<name>A0A1H0QSZ2_9ACTN</name>
<keyword evidence="6" id="KW-1185">Reference proteome</keyword>
<dbReference type="InterPro" id="IPR055170">
    <property type="entry name" value="GFO_IDH_MocA-like_dom"/>
</dbReference>
<dbReference type="OrthoDB" id="9792085at2"/>
<gene>
    <name evidence="5" type="ORF">SAMN04515671_3236</name>
</gene>
<dbReference type="InterPro" id="IPR036291">
    <property type="entry name" value="NAD(P)-bd_dom_sf"/>
</dbReference>
<feature type="domain" description="Gfo/Idh/MocA-like oxidoreductase C-terminal" evidence="3">
    <location>
        <begin position="293"/>
        <end position="338"/>
    </location>
</feature>
<dbReference type="STRING" id="1090615.SAMN04515671_3236"/>
<accession>A0A1H0QSZ2</accession>
<dbReference type="Pfam" id="PF02894">
    <property type="entry name" value="GFO_IDH_MocA_C"/>
    <property type="match status" value="1"/>
</dbReference>
<dbReference type="GO" id="GO:0000166">
    <property type="term" value="F:nucleotide binding"/>
    <property type="evidence" value="ECO:0007669"/>
    <property type="project" value="InterPro"/>
</dbReference>
<dbReference type="Gene3D" id="3.40.50.720">
    <property type="entry name" value="NAD(P)-binding Rossmann-like Domain"/>
    <property type="match status" value="1"/>
</dbReference>
<dbReference type="SUPFAM" id="SSF55347">
    <property type="entry name" value="Glyceraldehyde-3-phosphate dehydrogenase-like, C-terminal domain"/>
    <property type="match status" value="1"/>
</dbReference>
<dbReference type="Gene3D" id="3.30.360.10">
    <property type="entry name" value="Dihydrodipicolinate Reductase, domain 2"/>
    <property type="match status" value="1"/>
</dbReference>
<evidence type="ECO:0000259" key="4">
    <source>
        <dbReference type="Pfam" id="PF22725"/>
    </source>
</evidence>
<proteinExistence type="inferred from homology"/>